<dbReference type="Pfam" id="PF15913">
    <property type="entry name" value="Furin-like_2"/>
    <property type="match status" value="1"/>
</dbReference>
<dbReference type="InterPro" id="IPR051514">
    <property type="entry name" value="R-spondin"/>
</dbReference>
<dbReference type="AlphaFoldDB" id="A0A812AVK1"/>
<gene>
    <name evidence="13" type="ORF">SPHA_5013</name>
</gene>
<feature type="compositionally biased region" description="Basic residues" evidence="10">
    <location>
        <begin position="151"/>
        <end position="222"/>
    </location>
</feature>
<dbReference type="SMART" id="SM00261">
    <property type="entry name" value="FU"/>
    <property type="match status" value="1"/>
</dbReference>
<dbReference type="InterPro" id="IPR009030">
    <property type="entry name" value="Growth_fac_rcpt_cys_sf"/>
</dbReference>
<evidence type="ECO:0000259" key="11">
    <source>
        <dbReference type="Pfam" id="PF15913"/>
    </source>
</evidence>
<evidence type="ECO:0000256" key="10">
    <source>
        <dbReference type="SAM" id="MobiDB-lite"/>
    </source>
</evidence>
<keyword evidence="4" id="KW-0716">Sensory transduction</keyword>
<comment type="similarity">
    <text evidence="2">Belongs to the R-spondin family.</text>
</comment>
<evidence type="ECO:0000256" key="1">
    <source>
        <dbReference type="ARBA" id="ARBA00004613"/>
    </source>
</evidence>
<protein>
    <submittedName>
        <fullName evidence="13">RSPO2</fullName>
    </submittedName>
</protein>
<dbReference type="GO" id="GO:0005576">
    <property type="term" value="C:extracellular region"/>
    <property type="evidence" value="ECO:0007669"/>
    <property type="project" value="UniProtKB-SubCell"/>
</dbReference>
<dbReference type="InterPro" id="IPR043601">
    <property type="entry name" value="Rspo_Fu-CRD_dom"/>
</dbReference>
<keyword evidence="7" id="KW-0732">Signal</keyword>
<dbReference type="PANTHER" id="PTHR46987:SF7">
    <property type="entry name" value="TNFR-CYS DOMAIN-CONTAINING PROTEIN"/>
    <property type="match status" value="1"/>
</dbReference>
<evidence type="ECO:0000256" key="5">
    <source>
        <dbReference type="ARBA" id="ARBA00022674"/>
    </source>
</evidence>
<keyword evidence="8" id="KW-1015">Disulfide bond</keyword>
<evidence type="ECO:0000256" key="6">
    <source>
        <dbReference type="ARBA" id="ARBA00022687"/>
    </source>
</evidence>
<evidence type="ECO:0000256" key="8">
    <source>
        <dbReference type="ARBA" id="ARBA00023157"/>
    </source>
</evidence>
<dbReference type="SUPFAM" id="SSF82895">
    <property type="entry name" value="TSP-1 type 1 repeat"/>
    <property type="match status" value="1"/>
</dbReference>
<dbReference type="GO" id="GO:0016055">
    <property type="term" value="P:Wnt signaling pathway"/>
    <property type="evidence" value="ECO:0007669"/>
    <property type="project" value="UniProtKB-KW"/>
</dbReference>
<dbReference type="Gene3D" id="2.10.220.10">
    <property type="entry name" value="Hormone Receptor, Insulin-like Growth Factor Receptor 1, Chain A, domain 2"/>
    <property type="match status" value="1"/>
</dbReference>
<feature type="domain" description="R-spondin Fu-CRD" evidence="11">
    <location>
        <begin position="1"/>
        <end position="74"/>
    </location>
</feature>
<keyword evidence="3" id="KW-0964">Secreted</keyword>
<dbReference type="InterPro" id="IPR006212">
    <property type="entry name" value="Furin_repeat"/>
</dbReference>
<dbReference type="PROSITE" id="PS50092">
    <property type="entry name" value="TSP1"/>
    <property type="match status" value="1"/>
</dbReference>
<dbReference type="PANTHER" id="PTHR46987">
    <property type="entry name" value="NEUROHYPOPHYSIAL HORMONES, N-TERMINAL DOMAIN CONTAINING PROTEIN"/>
    <property type="match status" value="1"/>
</dbReference>
<organism evidence="13 14">
    <name type="scientific">Acanthosepion pharaonis</name>
    <name type="common">Pharaoh cuttlefish</name>
    <name type="synonym">Sepia pharaonis</name>
    <dbReference type="NCBI Taxonomy" id="158019"/>
    <lineage>
        <taxon>Eukaryota</taxon>
        <taxon>Metazoa</taxon>
        <taxon>Spiralia</taxon>
        <taxon>Lophotrochozoa</taxon>
        <taxon>Mollusca</taxon>
        <taxon>Cephalopoda</taxon>
        <taxon>Coleoidea</taxon>
        <taxon>Decapodiformes</taxon>
        <taxon>Sepiida</taxon>
        <taxon>Sepiina</taxon>
        <taxon>Sepiidae</taxon>
        <taxon>Acanthosepion</taxon>
    </lineage>
</organism>
<dbReference type="InterPro" id="IPR044004">
    <property type="entry name" value="TSP1_spondin_dom"/>
</dbReference>
<evidence type="ECO:0000256" key="3">
    <source>
        <dbReference type="ARBA" id="ARBA00022525"/>
    </source>
</evidence>
<evidence type="ECO:0000256" key="2">
    <source>
        <dbReference type="ARBA" id="ARBA00007308"/>
    </source>
</evidence>
<keyword evidence="5" id="KW-0358">Heparin-binding</keyword>
<dbReference type="SUPFAM" id="SSF57184">
    <property type="entry name" value="Growth factor receptor domain"/>
    <property type="match status" value="1"/>
</dbReference>
<dbReference type="InterPro" id="IPR000884">
    <property type="entry name" value="TSP1_rpt"/>
</dbReference>
<proteinExistence type="inferred from homology"/>
<dbReference type="GO" id="GO:0008201">
    <property type="term" value="F:heparin binding"/>
    <property type="evidence" value="ECO:0007669"/>
    <property type="project" value="UniProtKB-KW"/>
</dbReference>
<dbReference type="EMBL" id="CAHIKZ030000167">
    <property type="protein sequence ID" value="CAE1157073.1"/>
    <property type="molecule type" value="Genomic_DNA"/>
</dbReference>
<name>A0A812AVK1_ACAPH</name>
<feature type="region of interest" description="Disordered" evidence="10">
    <location>
        <begin position="142"/>
        <end position="240"/>
    </location>
</feature>
<evidence type="ECO:0000313" key="13">
    <source>
        <dbReference type="EMBL" id="CAE1157073.1"/>
    </source>
</evidence>
<sequence>MRQTGVCTLTCPSGYYGVRRKDFSVCLKCNIDKCISCFSKTYCTRCNSPYVAYKGECIDGCPEGLFYANYSKECRSQVNCMVGSWSSWNFCSRNGQTCGYKYGIEARERHVLQLPSHNGERCPALSENRRCKMLMRSCADLATNRSDPARRMKSGIRRRKRRRKYRKKSKKGRKRKGNKKRRGKKKRRHNKRRWKSKSKSKARSKSKSKFRSKAKSKLKPKKSMNIETNEIGSEILRTKG</sequence>
<dbReference type="InterPro" id="IPR036383">
    <property type="entry name" value="TSP1_rpt_sf"/>
</dbReference>
<dbReference type="Gene3D" id="2.20.100.10">
    <property type="entry name" value="Thrombospondin type-1 (TSP1) repeat"/>
    <property type="match status" value="1"/>
</dbReference>
<accession>A0A812AVK1</accession>
<keyword evidence="14" id="KW-1185">Reference proteome</keyword>
<evidence type="ECO:0000256" key="7">
    <source>
        <dbReference type="ARBA" id="ARBA00022729"/>
    </source>
</evidence>
<dbReference type="OrthoDB" id="10257656at2759"/>
<dbReference type="Proteomes" id="UP000597762">
    <property type="component" value="Unassembled WGS sequence"/>
</dbReference>
<reference evidence="13" key="1">
    <citation type="submission" date="2021-01" db="EMBL/GenBank/DDBJ databases">
        <authorList>
            <person name="Li R."/>
            <person name="Bekaert M."/>
        </authorList>
    </citation>
    <scope>NUCLEOTIDE SEQUENCE</scope>
    <source>
        <strain evidence="13">Farmed</strain>
    </source>
</reference>
<evidence type="ECO:0000313" key="14">
    <source>
        <dbReference type="Proteomes" id="UP000597762"/>
    </source>
</evidence>
<comment type="caution">
    <text evidence="13">The sequence shown here is derived from an EMBL/GenBank/DDBJ whole genome shotgun (WGS) entry which is preliminary data.</text>
</comment>
<keyword evidence="6" id="KW-0879">Wnt signaling pathway</keyword>
<keyword evidence="9" id="KW-0325">Glycoprotein</keyword>
<evidence type="ECO:0000256" key="9">
    <source>
        <dbReference type="ARBA" id="ARBA00023180"/>
    </source>
</evidence>
<feature type="domain" description="Spondin-like TSP1" evidence="12">
    <location>
        <begin position="80"/>
        <end position="133"/>
    </location>
</feature>
<dbReference type="Pfam" id="PF19028">
    <property type="entry name" value="TSP1_spondin"/>
    <property type="match status" value="1"/>
</dbReference>
<evidence type="ECO:0000256" key="4">
    <source>
        <dbReference type="ARBA" id="ARBA00022606"/>
    </source>
</evidence>
<comment type="subcellular location">
    <subcellularLocation>
        <location evidence="1">Secreted</location>
    </subcellularLocation>
</comment>
<evidence type="ECO:0000259" key="12">
    <source>
        <dbReference type="Pfam" id="PF19028"/>
    </source>
</evidence>